<feature type="compositionally biased region" description="Basic and acidic residues" evidence="9">
    <location>
        <begin position="169"/>
        <end position="186"/>
    </location>
</feature>
<keyword evidence="4" id="KW-0479">Metal-binding</keyword>
<evidence type="ECO:0000256" key="2">
    <source>
        <dbReference type="ARBA" id="ARBA00010981"/>
    </source>
</evidence>
<dbReference type="InterPro" id="IPR000555">
    <property type="entry name" value="JAMM/MPN+_dom"/>
</dbReference>
<keyword evidence="7" id="KW-0862">Zinc</keyword>
<comment type="caution">
    <text evidence="11">The sequence shown here is derived from an EMBL/GenBank/DDBJ whole genome shotgun (WGS) entry which is preliminary data.</text>
</comment>
<dbReference type="GO" id="GO:0006508">
    <property type="term" value="P:proteolysis"/>
    <property type="evidence" value="ECO:0007669"/>
    <property type="project" value="UniProtKB-KW"/>
</dbReference>
<feature type="region of interest" description="Disordered" evidence="9">
    <location>
        <begin position="169"/>
        <end position="217"/>
    </location>
</feature>
<evidence type="ECO:0000256" key="3">
    <source>
        <dbReference type="ARBA" id="ARBA00022670"/>
    </source>
</evidence>
<feature type="compositionally biased region" description="Basic and acidic residues" evidence="9">
    <location>
        <begin position="207"/>
        <end position="216"/>
    </location>
</feature>
<dbReference type="GO" id="GO:0046872">
    <property type="term" value="F:metal ion binding"/>
    <property type="evidence" value="ECO:0007669"/>
    <property type="project" value="UniProtKB-KW"/>
</dbReference>
<dbReference type="InterPro" id="IPR015063">
    <property type="entry name" value="USP8_dimer"/>
</dbReference>
<dbReference type="PANTHER" id="PTHR12947:SF13">
    <property type="entry name" value="FI19924P1"/>
    <property type="match status" value="1"/>
</dbReference>
<dbReference type="GO" id="GO:0005768">
    <property type="term" value="C:endosome"/>
    <property type="evidence" value="ECO:0007669"/>
    <property type="project" value="TreeGrafter"/>
</dbReference>
<dbReference type="GO" id="GO:0070536">
    <property type="term" value="P:protein K63-linked deubiquitination"/>
    <property type="evidence" value="ECO:0007669"/>
    <property type="project" value="InterPro"/>
</dbReference>
<dbReference type="PROSITE" id="PS50249">
    <property type="entry name" value="MPN"/>
    <property type="match status" value="1"/>
</dbReference>
<evidence type="ECO:0000313" key="11">
    <source>
        <dbReference type="EMBL" id="KAG2221676.1"/>
    </source>
</evidence>
<keyword evidence="8" id="KW-0482">Metalloprotease</keyword>
<comment type="cofactor">
    <cofactor evidence="1">
        <name>Zn(2+)</name>
        <dbReference type="ChEBI" id="CHEBI:29105"/>
    </cofactor>
</comment>
<keyword evidence="3" id="KW-0645">Protease</keyword>
<dbReference type="PANTHER" id="PTHR12947">
    <property type="entry name" value="AMSH-LIKE PROTEASE"/>
    <property type="match status" value="1"/>
</dbReference>
<evidence type="ECO:0000256" key="1">
    <source>
        <dbReference type="ARBA" id="ARBA00001947"/>
    </source>
</evidence>
<dbReference type="EMBL" id="JAEPRB010000102">
    <property type="protein sequence ID" value="KAG2221676.1"/>
    <property type="molecule type" value="Genomic_DNA"/>
</dbReference>
<dbReference type="OrthoDB" id="3640at2759"/>
<evidence type="ECO:0000256" key="4">
    <source>
        <dbReference type="ARBA" id="ARBA00022723"/>
    </source>
</evidence>
<keyword evidence="5" id="KW-0833">Ubl conjugation pathway</keyword>
<dbReference type="Pfam" id="PF08969">
    <property type="entry name" value="USP8_dimer"/>
    <property type="match status" value="1"/>
</dbReference>
<dbReference type="Gene3D" id="1.20.58.80">
    <property type="entry name" value="Phosphotransferase system, lactose/cellobiose-type IIA subunit"/>
    <property type="match status" value="1"/>
</dbReference>
<dbReference type="SUPFAM" id="SSF102712">
    <property type="entry name" value="JAB1/MPN domain"/>
    <property type="match status" value="1"/>
</dbReference>
<feature type="domain" description="MPN" evidence="10">
    <location>
        <begin position="327"/>
        <end position="455"/>
    </location>
</feature>
<dbReference type="Gene3D" id="3.40.140.10">
    <property type="entry name" value="Cytidine Deaminase, domain 2"/>
    <property type="match status" value="1"/>
</dbReference>
<gene>
    <name evidence="11" type="ORF">INT45_002714</name>
</gene>
<name>A0A8H7VG27_9FUNG</name>
<dbReference type="CDD" id="cd08066">
    <property type="entry name" value="MPN_AMSH_like"/>
    <property type="match status" value="1"/>
</dbReference>
<dbReference type="FunFam" id="3.40.140.10:FF:000033">
    <property type="entry name" value="AMSH-like protease sst2"/>
    <property type="match status" value="1"/>
</dbReference>
<organism evidence="11 12">
    <name type="scientific">Circinella minor</name>
    <dbReference type="NCBI Taxonomy" id="1195481"/>
    <lineage>
        <taxon>Eukaryota</taxon>
        <taxon>Fungi</taxon>
        <taxon>Fungi incertae sedis</taxon>
        <taxon>Mucoromycota</taxon>
        <taxon>Mucoromycotina</taxon>
        <taxon>Mucoromycetes</taxon>
        <taxon>Mucorales</taxon>
        <taxon>Lichtheimiaceae</taxon>
        <taxon>Circinella</taxon>
    </lineage>
</organism>
<dbReference type="SUPFAM" id="SSF140856">
    <property type="entry name" value="USP8 N-terminal domain-like"/>
    <property type="match status" value="1"/>
</dbReference>
<evidence type="ECO:0000313" key="12">
    <source>
        <dbReference type="Proteomes" id="UP000646827"/>
    </source>
</evidence>
<feature type="region of interest" description="Disordered" evidence="9">
    <location>
        <begin position="127"/>
        <end position="152"/>
    </location>
</feature>
<evidence type="ECO:0000259" key="10">
    <source>
        <dbReference type="PROSITE" id="PS50249"/>
    </source>
</evidence>
<dbReference type="SMART" id="SM00232">
    <property type="entry name" value="JAB_MPN"/>
    <property type="match status" value="1"/>
</dbReference>
<accession>A0A8H7VG27</accession>
<dbReference type="InterPro" id="IPR044098">
    <property type="entry name" value="STAMBP/STALP-like_MPN"/>
</dbReference>
<evidence type="ECO:0000256" key="7">
    <source>
        <dbReference type="ARBA" id="ARBA00022833"/>
    </source>
</evidence>
<dbReference type="GO" id="GO:0016020">
    <property type="term" value="C:membrane"/>
    <property type="evidence" value="ECO:0007669"/>
    <property type="project" value="TreeGrafter"/>
</dbReference>
<protein>
    <recommendedName>
        <fullName evidence="10">MPN domain-containing protein</fullName>
    </recommendedName>
</protein>
<dbReference type="Pfam" id="PF01398">
    <property type="entry name" value="JAB"/>
    <property type="match status" value="1"/>
</dbReference>
<keyword evidence="12" id="KW-1185">Reference proteome</keyword>
<dbReference type="AlphaFoldDB" id="A0A8H7VG27"/>
<evidence type="ECO:0000256" key="8">
    <source>
        <dbReference type="ARBA" id="ARBA00023049"/>
    </source>
</evidence>
<sequence length="502" mass="56740">MLRPENNTSQGTMRIIRPRGTAELNKLATIEINPRINIKHYFRSADILIKQARVYYNEGDYENAYILFLKYTNLGITELSRHPSYKAPEHKRQNKAIKLNCLEALNALETLKPKLDKLFEDHLEDINKNNNSNHNNLSRKQSTSVVDRKTRVSSESLKIQVEANVPEEEKIQVEEDTREKKKRSDNEQWSVQNALRGVSGIGGTTGSEKEQNKQRDLSNAQANYPKTNFYNQSDSFNYIKSPTPSAPSYAPPLPPKPIVEESDPIIKPVSVPPLPPKIRNEQQFESKGPVTSDQFVPKLPPKIKLDQQDEIHSSPASTTEGGLPLRYLYLPDSLQKDFLRIAQTNTSKNIETCGILCGTLKNNVLTVTTMVIPRQSGTPDSCTTENEEELFDYQDSHELLTFGWIHTHPSQSCFLSSLDLHTHCSYQIMLPEAVAIVCAPKHNPSYGIFRLTDPPGLPLITNCKAEGAFHPHPDEPIYTDTHNDTGHVRIKSYSYDIVDLRG</sequence>
<reference evidence="11 12" key="1">
    <citation type="submission" date="2020-12" db="EMBL/GenBank/DDBJ databases">
        <title>Metabolic potential, ecology and presence of endohyphal bacteria is reflected in genomic diversity of Mucoromycotina.</title>
        <authorList>
            <person name="Muszewska A."/>
            <person name="Okrasinska A."/>
            <person name="Steczkiewicz K."/>
            <person name="Drgas O."/>
            <person name="Orlowska M."/>
            <person name="Perlinska-Lenart U."/>
            <person name="Aleksandrzak-Piekarczyk T."/>
            <person name="Szatraj K."/>
            <person name="Zielenkiewicz U."/>
            <person name="Pilsyk S."/>
            <person name="Malc E."/>
            <person name="Mieczkowski P."/>
            <person name="Kruszewska J.S."/>
            <person name="Biernat P."/>
            <person name="Pawlowska J."/>
        </authorList>
    </citation>
    <scope>NUCLEOTIDE SEQUENCE [LARGE SCALE GENOMIC DNA]</scope>
    <source>
        <strain evidence="11 12">CBS 142.35</strain>
    </source>
</reference>
<evidence type="ECO:0000256" key="5">
    <source>
        <dbReference type="ARBA" id="ARBA00022786"/>
    </source>
</evidence>
<dbReference type="GO" id="GO:0061578">
    <property type="term" value="F:K63-linked deubiquitinase activity"/>
    <property type="evidence" value="ECO:0007669"/>
    <property type="project" value="InterPro"/>
</dbReference>
<dbReference type="GO" id="GO:0140492">
    <property type="term" value="F:metal-dependent deubiquitinase activity"/>
    <property type="evidence" value="ECO:0007669"/>
    <property type="project" value="InterPro"/>
</dbReference>
<dbReference type="Proteomes" id="UP000646827">
    <property type="component" value="Unassembled WGS sequence"/>
</dbReference>
<proteinExistence type="inferred from homology"/>
<dbReference type="InterPro" id="IPR037518">
    <property type="entry name" value="MPN"/>
</dbReference>
<evidence type="ECO:0000256" key="9">
    <source>
        <dbReference type="SAM" id="MobiDB-lite"/>
    </source>
</evidence>
<evidence type="ECO:0000256" key="6">
    <source>
        <dbReference type="ARBA" id="ARBA00022801"/>
    </source>
</evidence>
<comment type="similarity">
    <text evidence="2">Belongs to the peptidase M67C family.</text>
</comment>
<keyword evidence="6" id="KW-0378">Hydrolase</keyword>